<evidence type="ECO:0000259" key="11">
    <source>
        <dbReference type="PROSITE" id="PS00434"/>
    </source>
</evidence>
<evidence type="ECO:0000256" key="6">
    <source>
        <dbReference type="ARBA" id="ARBA00023125"/>
    </source>
</evidence>
<dbReference type="AlphaFoldDB" id="A0A843X825"/>
<dbReference type="GO" id="GO:0005634">
    <property type="term" value="C:nucleus"/>
    <property type="evidence" value="ECO:0007669"/>
    <property type="project" value="UniProtKB-SubCell"/>
</dbReference>
<keyword evidence="13" id="KW-1185">Reference proteome</keyword>
<evidence type="ECO:0000256" key="2">
    <source>
        <dbReference type="ARBA" id="ARBA00011233"/>
    </source>
</evidence>
<dbReference type="EMBL" id="NMUH01006323">
    <property type="protein sequence ID" value="MQM15010.1"/>
    <property type="molecule type" value="Genomic_DNA"/>
</dbReference>
<dbReference type="SUPFAM" id="SSF46785">
    <property type="entry name" value="Winged helix' DNA-binding domain"/>
    <property type="match status" value="1"/>
</dbReference>
<organism evidence="12 13">
    <name type="scientific">Colocasia esculenta</name>
    <name type="common">Wild taro</name>
    <name type="synonym">Arum esculentum</name>
    <dbReference type="NCBI Taxonomy" id="4460"/>
    <lineage>
        <taxon>Eukaryota</taxon>
        <taxon>Viridiplantae</taxon>
        <taxon>Streptophyta</taxon>
        <taxon>Embryophyta</taxon>
        <taxon>Tracheophyta</taxon>
        <taxon>Spermatophyta</taxon>
        <taxon>Magnoliopsida</taxon>
        <taxon>Liliopsida</taxon>
        <taxon>Araceae</taxon>
        <taxon>Aroideae</taxon>
        <taxon>Colocasieae</taxon>
        <taxon>Colocasia</taxon>
    </lineage>
</organism>
<keyword evidence="7" id="KW-0804">Transcription</keyword>
<evidence type="ECO:0000256" key="7">
    <source>
        <dbReference type="ARBA" id="ARBA00023163"/>
    </source>
</evidence>
<comment type="subunit">
    <text evidence="2">Homotrimer.</text>
</comment>
<evidence type="ECO:0000256" key="9">
    <source>
        <dbReference type="RuleBase" id="RU004020"/>
    </source>
</evidence>
<name>A0A843X825_COLES</name>
<dbReference type="GO" id="GO:0003700">
    <property type="term" value="F:DNA-binding transcription factor activity"/>
    <property type="evidence" value="ECO:0007669"/>
    <property type="project" value="InterPro"/>
</dbReference>
<evidence type="ECO:0000313" key="12">
    <source>
        <dbReference type="EMBL" id="MQM15010.1"/>
    </source>
</evidence>
<feature type="domain" description="HSF-type DNA-binding" evidence="11">
    <location>
        <begin position="67"/>
        <end position="91"/>
    </location>
</feature>
<dbReference type="InterPro" id="IPR000232">
    <property type="entry name" value="HSF_DNA-bd"/>
</dbReference>
<evidence type="ECO:0000256" key="1">
    <source>
        <dbReference type="ARBA" id="ARBA00004123"/>
    </source>
</evidence>
<evidence type="ECO:0000256" key="4">
    <source>
        <dbReference type="ARBA" id="ARBA00023015"/>
    </source>
</evidence>
<feature type="region of interest" description="Disordered" evidence="10">
    <location>
        <begin position="125"/>
        <end position="147"/>
    </location>
</feature>
<evidence type="ECO:0000256" key="8">
    <source>
        <dbReference type="ARBA" id="ARBA00023242"/>
    </source>
</evidence>
<dbReference type="GO" id="GO:0000978">
    <property type="term" value="F:RNA polymerase II cis-regulatory region sequence-specific DNA binding"/>
    <property type="evidence" value="ECO:0007669"/>
    <property type="project" value="TreeGrafter"/>
</dbReference>
<keyword evidence="6" id="KW-0238">DNA-binding</keyword>
<sequence>MEDKSHILRGAGQIPSAKAAEEAAAAPFVTKTYRMVDDPTTDALIAWGKKNNSFVVVDPFGFAQHLLPSHFKHNNFSSFVRQLNTYGFRKVDPDRWEFAHESFLRGQTQLLQRIVRRNSGHKSSVGGVLVHQQHGASEKVEEGGEDDDDSLLVEVVKLKQEQKAVEEQVRSMWRRVQETERKPKQMMAFLAKVVQNPQLLPRLKHQASFPSSSSCSLSPPDGGDVFPGGSTGKRGRLMISSSSCSPPSPGDWLGEEDTLLGMEEGPTCLGVLDFMYPLTLNDELPVTEDYPFVREDAGILSVDPVAQFGSRPPSPFLPEFVGERGGLDMDAAAAAAPYPFMPTNRIPTK</sequence>
<protein>
    <recommendedName>
        <fullName evidence="11">HSF-type DNA-binding domain-containing protein</fullName>
    </recommendedName>
</protein>
<dbReference type="Pfam" id="PF00447">
    <property type="entry name" value="HSF_DNA-bind"/>
    <property type="match status" value="1"/>
</dbReference>
<dbReference type="PANTHER" id="PTHR10015">
    <property type="entry name" value="HEAT SHOCK TRANSCRIPTION FACTOR"/>
    <property type="match status" value="1"/>
</dbReference>
<dbReference type="InterPro" id="IPR036388">
    <property type="entry name" value="WH-like_DNA-bd_sf"/>
</dbReference>
<dbReference type="FunFam" id="1.10.10.10:FF:000037">
    <property type="entry name" value="Heat stress transcription factor B-4"/>
    <property type="match status" value="1"/>
</dbReference>
<gene>
    <name evidence="12" type="ORF">Taro_047950</name>
</gene>
<accession>A0A843X825</accession>
<keyword evidence="4" id="KW-0805">Transcription regulation</keyword>
<evidence type="ECO:0000256" key="3">
    <source>
        <dbReference type="ARBA" id="ARBA00022553"/>
    </source>
</evidence>
<evidence type="ECO:0000313" key="13">
    <source>
        <dbReference type="Proteomes" id="UP000652761"/>
    </source>
</evidence>
<dbReference type="GO" id="GO:0034605">
    <property type="term" value="P:cellular response to heat"/>
    <property type="evidence" value="ECO:0007669"/>
    <property type="project" value="TreeGrafter"/>
</dbReference>
<comment type="similarity">
    <text evidence="9">Belongs to the HSF family.</text>
</comment>
<dbReference type="InterPro" id="IPR036390">
    <property type="entry name" value="WH_DNA-bd_sf"/>
</dbReference>
<evidence type="ECO:0000256" key="5">
    <source>
        <dbReference type="ARBA" id="ARBA00023016"/>
    </source>
</evidence>
<dbReference type="Proteomes" id="UP000652761">
    <property type="component" value="Unassembled WGS sequence"/>
</dbReference>
<dbReference type="GO" id="GO:0006357">
    <property type="term" value="P:regulation of transcription by RNA polymerase II"/>
    <property type="evidence" value="ECO:0007669"/>
    <property type="project" value="TreeGrafter"/>
</dbReference>
<dbReference type="PANTHER" id="PTHR10015:SF328">
    <property type="entry name" value="HEAT STRESS TRANSCRIPTION FACTOR C-2A"/>
    <property type="match status" value="1"/>
</dbReference>
<keyword evidence="8" id="KW-0539">Nucleus</keyword>
<dbReference type="SMART" id="SM00415">
    <property type="entry name" value="HSF"/>
    <property type="match status" value="1"/>
</dbReference>
<comment type="subcellular location">
    <subcellularLocation>
        <location evidence="1">Nucleus</location>
    </subcellularLocation>
</comment>
<dbReference type="OrthoDB" id="60033at2759"/>
<keyword evidence="5" id="KW-0346">Stress response</keyword>
<evidence type="ECO:0000256" key="10">
    <source>
        <dbReference type="SAM" id="MobiDB-lite"/>
    </source>
</evidence>
<reference evidence="12" key="1">
    <citation type="submission" date="2017-07" db="EMBL/GenBank/DDBJ databases">
        <title>Taro Niue Genome Assembly and Annotation.</title>
        <authorList>
            <person name="Atibalentja N."/>
            <person name="Keating K."/>
            <person name="Fields C.J."/>
        </authorList>
    </citation>
    <scope>NUCLEOTIDE SEQUENCE</scope>
    <source>
        <strain evidence="12">Niue_2</strain>
        <tissue evidence="12">Leaf</tissue>
    </source>
</reference>
<comment type="caution">
    <text evidence="12">The sequence shown here is derived from an EMBL/GenBank/DDBJ whole genome shotgun (WGS) entry which is preliminary data.</text>
</comment>
<dbReference type="PRINTS" id="PR00056">
    <property type="entry name" value="HSFDOMAIN"/>
</dbReference>
<dbReference type="Gene3D" id="1.10.10.10">
    <property type="entry name" value="Winged helix-like DNA-binding domain superfamily/Winged helix DNA-binding domain"/>
    <property type="match status" value="1"/>
</dbReference>
<dbReference type="PROSITE" id="PS00434">
    <property type="entry name" value="HSF_DOMAIN"/>
    <property type="match status" value="1"/>
</dbReference>
<keyword evidence="3" id="KW-0597">Phosphoprotein</keyword>
<proteinExistence type="inferred from homology"/>